<evidence type="ECO:0000256" key="3">
    <source>
        <dbReference type="ARBA" id="ARBA00023163"/>
    </source>
</evidence>
<dbReference type="CDD" id="cd17536">
    <property type="entry name" value="REC_YesN-like"/>
    <property type="match status" value="1"/>
</dbReference>
<evidence type="ECO:0000313" key="7">
    <source>
        <dbReference type="EMBL" id="WNR46917.1"/>
    </source>
</evidence>
<dbReference type="InterPro" id="IPR018062">
    <property type="entry name" value="HTH_AraC-typ_CS"/>
</dbReference>
<dbReference type="PROSITE" id="PS00041">
    <property type="entry name" value="HTH_ARAC_FAMILY_1"/>
    <property type="match status" value="1"/>
</dbReference>
<keyword evidence="8" id="KW-1185">Reference proteome</keyword>
<dbReference type="Gene3D" id="3.40.50.2300">
    <property type="match status" value="1"/>
</dbReference>
<gene>
    <name evidence="7" type="ORF">MJB10_12765</name>
</gene>
<dbReference type="PROSITE" id="PS01124">
    <property type="entry name" value="HTH_ARAC_FAMILY_2"/>
    <property type="match status" value="1"/>
</dbReference>
<dbReference type="PANTHER" id="PTHR43280:SF10">
    <property type="entry name" value="REGULATORY PROTEIN POCR"/>
    <property type="match status" value="1"/>
</dbReference>
<dbReference type="PANTHER" id="PTHR43280">
    <property type="entry name" value="ARAC-FAMILY TRANSCRIPTIONAL REGULATOR"/>
    <property type="match status" value="1"/>
</dbReference>
<proteinExistence type="predicted"/>
<dbReference type="Pfam" id="PF00072">
    <property type="entry name" value="Response_reg"/>
    <property type="match status" value="1"/>
</dbReference>
<protein>
    <submittedName>
        <fullName evidence="7">Response regulator</fullName>
    </submittedName>
</protein>
<sequence length="515" mass="59141">MNRDLLTVLVVDDEVPLRQELRLFPWEANGLELVGEAENGEEALIFCRNFSPDIVLTDITMPVMDGLTMFSKLKEEFPLTQVILLTCHSDFAYARKALQLGATGYLVKVTMQEQELAEALNKAREAHDRARSIHRKESEDRRWQLSKEWVNLTNGSAVSEKEISEFFLSRFKLLMPLWLTAIHVESRKAYRPFVHREVEEMLTRLEWPKHPFHWLPAEDGVYVLLFSQESMTSISLRSQLETITSTLCDMVERQLPYLSGAVNIYAVVGEPVRKPEELREMYEFVTEEQTLRFYDQAVKVFIGGKASAAPLSSAAASQMAEKLRQTKGDRVKLVECLRNELTRWASKHRLPAEVLKNLVLEWRQLWVDVSAEGGIEKRVETANAMMEVRSLSELIAIAVHEIESGYGPKAKQRKEITAAQAYIEVHLDKPITLTQVAEHVELSSTYFSRLFREETGISYNDYVTRKRMERAVHLLQTTTMRVYEVAIAVGIPSYRYFTTTFREHAGASPTEFKRG</sequence>
<dbReference type="RefSeq" id="WP_314805374.1">
    <property type="nucleotide sequence ID" value="NZ_CP130319.1"/>
</dbReference>
<dbReference type="SUPFAM" id="SSF52172">
    <property type="entry name" value="CheY-like"/>
    <property type="match status" value="1"/>
</dbReference>
<keyword evidence="4" id="KW-0597">Phosphoprotein</keyword>
<dbReference type="KEGG" id="proo:MJB10_12765"/>
<dbReference type="SMART" id="SM00342">
    <property type="entry name" value="HTH_ARAC"/>
    <property type="match status" value="1"/>
</dbReference>
<feature type="domain" description="Response regulatory" evidence="6">
    <location>
        <begin position="7"/>
        <end position="123"/>
    </location>
</feature>
<dbReference type="PROSITE" id="PS50110">
    <property type="entry name" value="RESPONSE_REGULATORY"/>
    <property type="match status" value="1"/>
</dbReference>
<dbReference type="InterPro" id="IPR001789">
    <property type="entry name" value="Sig_transdc_resp-reg_receiver"/>
</dbReference>
<name>A0AA96LTK4_9BACL</name>
<keyword evidence="1" id="KW-0805">Transcription regulation</keyword>
<dbReference type="GO" id="GO:0000160">
    <property type="term" value="P:phosphorelay signal transduction system"/>
    <property type="evidence" value="ECO:0007669"/>
    <property type="project" value="InterPro"/>
</dbReference>
<dbReference type="InterPro" id="IPR009057">
    <property type="entry name" value="Homeodomain-like_sf"/>
</dbReference>
<dbReference type="GO" id="GO:0003700">
    <property type="term" value="F:DNA-binding transcription factor activity"/>
    <property type="evidence" value="ECO:0007669"/>
    <property type="project" value="InterPro"/>
</dbReference>
<evidence type="ECO:0000259" key="5">
    <source>
        <dbReference type="PROSITE" id="PS01124"/>
    </source>
</evidence>
<evidence type="ECO:0000259" key="6">
    <source>
        <dbReference type="PROSITE" id="PS50110"/>
    </source>
</evidence>
<keyword evidence="3" id="KW-0804">Transcription</keyword>
<dbReference type="SMART" id="SM00448">
    <property type="entry name" value="REC"/>
    <property type="match status" value="1"/>
</dbReference>
<dbReference type="Pfam" id="PF12833">
    <property type="entry name" value="HTH_18"/>
    <property type="match status" value="1"/>
</dbReference>
<accession>A0AA96LTK4</accession>
<dbReference type="Gene3D" id="1.10.10.60">
    <property type="entry name" value="Homeodomain-like"/>
    <property type="match status" value="2"/>
</dbReference>
<reference evidence="7" key="1">
    <citation type="submission" date="2022-02" db="EMBL/GenBank/DDBJ databases">
        <title>Paenibacillus sp. MBLB1832 Whole Genome Shotgun Sequencing.</title>
        <authorList>
            <person name="Hwang C.Y."/>
            <person name="Cho E.-S."/>
            <person name="Seo M.-J."/>
        </authorList>
    </citation>
    <scope>NUCLEOTIDE SEQUENCE</scope>
    <source>
        <strain evidence="7">MBLB1832</strain>
    </source>
</reference>
<feature type="domain" description="HTH araC/xylS-type" evidence="5">
    <location>
        <begin position="417"/>
        <end position="515"/>
    </location>
</feature>
<evidence type="ECO:0000256" key="1">
    <source>
        <dbReference type="ARBA" id="ARBA00023015"/>
    </source>
</evidence>
<dbReference type="InterPro" id="IPR018060">
    <property type="entry name" value="HTH_AraC"/>
</dbReference>
<dbReference type="InterPro" id="IPR011006">
    <property type="entry name" value="CheY-like_superfamily"/>
</dbReference>
<dbReference type="Proteomes" id="UP001304650">
    <property type="component" value="Chromosome"/>
</dbReference>
<keyword evidence="2" id="KW-0238">DNA-binding</keyword>
<evidence type="ECO:0000313" key="8">
    <source>
        <dbReference type="Proteomes" id="UP001304650"/>
    </source>
</evidence>
<dbReference type="AlphaFoldDB" id="A0AA96LTK4"/>
<evidence type="ECO:0000256" key="2">
    <source>
        <dbReference type="ARBA" id="ARBA00023125"/>
    </source>
</evidence>
<dbReference type="SUPFAM" id="SSF46689">
    <property type="entry name" value="Homeodomain-like"/>
    <property type="match status" value="2"/>
</dbReference>
<organism evidence="7 8">
    <name type="scientific">Paenibacillus roseopurpureus</name>
    <dbReference type="NCBI Taxonomy" id="2918901"/>
    <lineage>
        <taxon>Bacteria</taxon>
        <taxon>Bacillati</taxon>
        <taxon>Bacillota</taxon>
        <taxon>Bacilli</taxon>
        <taxon>Bacillales</taxon>
        <taxon>Paenibacillaceae</taxon>
        <taxon>Paenibacillus</taxon>
    </lineage>
</organism>
<dbReference type="GO" id="GO:0043565">
    <property type="term" value="F:sequence-specific DNA binding"/>
    <property type="evidence" value="ECO:0007669"/>
    <property type="project" value="InterPro"/>
</dbReference>
<evidence type="ECO:0000256" key="4">
    <source>
        <dbReference type="PROSITE-ProRule" id="PRU00169"/>
    </source>
</evidence>
<feature type="modified residue" description="4-aspartylphosphate" evidence="4">
    <location>
        <position position="58"/>
    </location>
</feature>
<dbReference type="EMBL" id="CP130319">
    <property type="protein sequence ID" value="WNR46917.1"/>
    <property type="molecule type" value="Genomic_DNA"/>
</dbReference>